<dbReference type="EMBL" id="JAVAIL010000002">
    <property type="protein sequence ID" value="MDP4539728.1"/>
    <property type="molecule type" value="Genomic_DNA"/>
</dbReference>
<feature type="chain" id="PRO_5046942575" evidence="1">
    <location>
        <begin position="24"/>
        <end position="216"/>
    </location>
</feature>
<dbReference type="Proteomes" id="UP001235664">
    <property type="component" value="Unassembled WGS sequence"/>
</dbReference>
<keyword evidence="3" id="KW-1185">Reference proteome</keyword>
<accession>A0ABT9H8V2</accession>
<dbReference type="RefSeq" id="WP_305929843.1">
    <property type="nucleotide sequence ID" value="NZ_JAVAIL010000002.1"/>
</dbReference>
<evidence type="ECO:0000313" key="3">
    <source>
        <dbReference type="Proteomes" id="UP001235664"/>
    </source>
</evidence>
<gene>
    <name evidence="2" type="ORF">Q9K01_08850</name>
</gene>
<feature type="signal peptide" evidence="1">
    <location>
        <begin position="1"/>
        <end position="23"/>
    </location>
</feature>
<evidence type="ECO:0000256" key="1">
    <source>
        <dbReference type="SAM" id="SignalP"/>
    </source>
</evidence>
<dbReference type="InterPro" id="IPR023393">
    <property type="entry name" value="START-like_dom_sf"/>
</dbReference>
<keyword evidence="1" id="KW-0732">Signal</keyword>
<evidence type="ECO:0000313" key="2">
    <source>
        <dbReference type="EMBL" id="MDP4539728.1"/>
    </source>
</evidence>
<protein>
    <submittedName>
        <fullName evidence="2">SRPBCC family protein</fullName>
    </submittedName>
</protein>
<proteinExistence type="predicted"/>
<reference evidence="2 3" key="1">
    <citation type="submission" date="2023-08" db="EMBL/GenBank/DDBJ databases">
        <title>genomic of DY56.</title>
        <authorList>
            <person name="Wang Y."/>
        </authorList>
    </citation>
    <scope>NUCLEOTIDE SEQUENCE [LARGE SCALE GENOMIC DNA]</scope>
    <source>
        <strain evidence="2 3">DY56-A-20</strain>
    </source>
</reference>
<sequence length="216" mass="22389">MANRFFLAAALLLGGVATSPATAEVVSTSGDGFVTRATAEVAAEPLAVWLALIKPAEWWNSEHTWSGDAANMILTPQAGGCLCETIPGDDSEEGFAMDGSAHHATVVQAFPLRVLRLRGGLGPLQGEPATGILTVTLKEIDGGTRILWEYNVGGPMRYEIAGIAGAVDDVMSQQLAGLRDRLGALGAAAPAPDNTEPQIAPEATLEEQIDALGDGE</sequence>
<name>A0ABT9H8V2_9SPHN</name>
<dbReference type="SUPFAM" id="SSF55961">
    <property type="entry name" value="Bet v1-like"/>
    <property type="match status" value="1"/>
</dbReference>
<comment type="caution">
    <text evidence="2">The sequence shown here is derived from an EMBL/GenBank/DDBJ whole genome shotgun (WGS) entry which is preliminary data.</text>
</comment>
<dbReference type="Gene3D" id="3.30.530.20">
    <property type="match status" value="1"/>
</dbReference>
<organism evidence="2 3">
    <name type="scientific">Qipengyuania benthica</name>
    <dbReference type="NCBI Taxonomy" id="3067651"/>
    <lineage>
        <taxon>Bacteria</taxon>
        <taxon>Pseudomonadati</taxon>
        <taxon>Pseudomonadota</taxon>
        <taxon>Alphaproteobacteria</taxon>
        <taxon>Sphingomonadales</taxon>
        <taxon>Erythrobacteraceae</taxon>
        <taxon>Qipengyuania</taxon>
    </lineage>
</organism>